<dbReference type="InterPro" id="IPR045006">
    <property type="entry name" value="CHLI-like"/>
</dbReference>
<dbReference type="InterPro" id="IPR014721">
    <property type="entry name" value="Ribsml_uS5_D2-typ_fold_subgr"/>
</dbReference>
<protein>
    <submittedName>
        <fullName evidence="3">Magnesium chelatase</fullName>
    </submittedName>
</protein>
<sequence>MYSKVHSVGIKGVEGVPILVEADVSDGLPGFSMVGYLSSEVKEAQDRVRTALRNSGFRLPARKVTINLSPADIRKEGTAFDLPIAVAILAASGMVKPDALYNCVISGELGLDGEIKPVRGALSITAAAKKDGKSQCFLPSENVREGLIIEGMEIIGVDHLKDLTDQLNHPEKQKAGSYGKDERTRRKEAYDVDFSEIGGQLFLRRATEVAVAGMHNVLYIGPAGTGKTMLAKRIPTIMPSLSMEEAVEISKIYSVCGLLSKEEPLVIKRPFRSPHHTISPTALSGGGRIPKPGEISLASGGVLFLDELPEFQRNTIELLRQPLEERKITVSRMLGAYEFPADFMMAAAMNPCPCGFYPDRTRCRCSELQVRKYLSRISKPLLDRIDICAESGAVTYEELRERKGGESSASIRKRIEDARKIQKKRLKVHGIYFNSSMNKAQIEECCCLGKEEQEFLKKVYENLGLSVRGYEKILKVSRTIADLVGSERIRKEHLAEAVGLRSMEGKYWGGIYGRS</sequence>
<dbReference type="PANTHER" id="PTHR32039:SF7">
    <property type="entry name" value="COMPETENCE PROTEIN COMM"/>
    <property type="match status" value="1"/>
</dbReference>
<dbReference type="Gene3D" id="3.30.230.10">
    <property type="match status" value="1"/>
</dbReference>
<reference evidence="3 4" key="1">
    <citation type="submission" date="2014-07" db="EMBL/GenBank/DDBJ databases">
        <title>Draft genome of Clostridium celerecrescens 152B isolated from sediments associated with methane hydrate from Krishna Godavari basin.</title>
        <authorList>
            <person name="Honkalas V.S."/>
            <person name="Dabir A.P."/>
            <person name="Arora P."/>
            <person name="Dhakephalkar P.K."/>
        </authorList>
    </citation>
    <scope>NUCLEOTIDE SEQUENCE [LARGE SCALE GENOMIC DNA]</scope>
    <source>
        <strain evidence="3 4">152B</strain>
    </source>
</reference>
<dbReference type="InterPro" id="IPR027417">
    <property type="entry name" value="P-loop_NTPase"/>
</dbReference>
<dbReference type="Gene3D" id="3.40.50.300">
    <property type="entry name" value="P-loop containing nucleotide triphosphate hydrolases"/>
    <property type="match status" value="1"/>
</dbReference>
<dbReference type="STRING" id="29354.IO98_13255"/>
<dbReference type="Pfam" id="PF13335">
    <property type="entry name" value="Mg_chelatase_C"/>
    <property type="match status" value="1"/>
</dbReference>
<dbReference type="GO" id="GO:0005524">
    <property type="term" value="F:ATP binding"/>
    <property type="evidence" value="ECO:0007669"/>
    <property type="project" value="InterPro"/>
</dbReference>
<dbReference type="NCBIfam" id="TIGR00368">
    <property type="entry name" value="YifB family Mg chelatase-like AAA ATPase"/>
    <property type="match status" value="1"/>
</dbReference>
<dbReference type="EMBL" id="JPME01000015">
    <property type="protein sequence ID" value="KEZ89657.1"/>
    <property type="molecule type" value="Genomic_DNA"/>
</dbReference>
<proteinExistence type="predicted"/>
<dbReference type="RefSeq" id="WP_038281686.1">
    <property type="nucleotide sequence ID" value="NZ_JPME01000015.1"/>
</dbReference>
<dbReference type="SUPFAM" id="SSF52540">
    <property type="entry name" value="P-loop containing nucleoside triphosphate hydrolases"/>
    <property type="match status" value="1"/>
</dbReference>
<gene>
    <name evidence="3" type="ORF">IO98_13255</name>
</gene>
<dbReference type="InterPro" id="IPR020568">
    <property type="entry name" value="Ribosomal_Su5_D2-typ_SF"/>
</dbReference>
<feature type="domain" description="Mg chelatase-related protein C-terminal" evidence="2">
    <location>
        <begin position="405"/>
        <end position="501"/>
    </location>
</feature>
<dbReference type="InterPro" id="IPR025158">
    <property type="entry name" value="Mg_chelat-rel_C"/>
</dbReference>
<keyword evidence="4" id="KW-1185">Reference proteome</keyword>
<feature type="domain" description="Magnesium chelatase ChlI-like catalytic" evidence="1">
    <location>
        <begin position="193"/>
        <end position="398"/>
    </location>
</feature>
<dbReference type="Pfam" id="PF13541">
    <property type="entry name" value="ChlI"/>
    <property type="match status" value="1"/>
</dbReference>
<evidence type="ECO:0000313" key="4">
    <source>
        <dbReference type="Proteomes" id="UP000028525"/>
    </source>
</evidence>
<dbReference type="PANTHER" id="PTHR32039">
    <property type="entry name" value="MAGNESIUM-CHELATASE SUBUNIT CHLI"/>
    <property type="match status" value="1"/>
</dbReference>
<evidence type="ECO:0000259" key="1">
    <source>
        <dbReference type="Pfam" id="PF01078"/>
    </source>
</evidence>
<evidence type="ECO:0000313" key="3">
    <source>
        <dbReference type="EMBL" id="KEZ89657.1"/>
    </source>
</evidence>
<organism evidence="3 4">
    <name type="scientific">Lacrimispora celerecrescens</name>
    <dbReference type="NCBI Taxonomy" id="29354"/>
    <lineage>
        <taxon>Bacteria</taxon>
        <taxon>Bacillati</taxon>
        <taxon>Bacillota</taxon>
        <taxon>Clostridia</taxon>
        <taxon>Lachnospirales</taxon>
        <taxon>Lachnospiraceae</taxon>
        <taxon>Lacrimispora</taxon>
    </lineage>
</organism>
<dbReference type="Proteomes" id="UP000028525">
    <property type="component" value="Unassembled WGS sequence"/>
</dbReference>
<dbReference type="AlphaFoldDB" id="A0A084JL23"/>
<dbReference type="InterPro" id="IPR004482">
    <property type="entry name" value="Mg_chelat-rel"/>
</dbReference>
<dbReference type="SUPFAM" id="SSF54211">
    <property type="entry name" value="Ribosomal protein S5 domain 2-like"/>
    <property type="match status" value="1"/>
</dbReference>
<dbReference type="OrthoDB" id="9813147at2"/>
<dbReference type="InterPro" id="IPR000523">
    <property type="entry name" value="Mg_chelatse_chII-like_cat_dom"/>
</dbReference>
<accession>A0A084JL23</accession>
<dbReference type="Pfam" id="PF01078">
    <property type="entry name" value="Mg_chelatase"/>
    <property type="match status" value="1"/>
</dbReference>
<evidence type="ECO:0000259" key="2">
    <source>
        <dbReference type="Pfam" id="PF13335"/>
    </source>
</evidence>
<name>A0A084JL23_9FIRM</name>
<comment type="caution">
    <text evidence="3">The sequence shown here is derived from an EMBL/GenBank/DDBJ whole genome shotgun (WGS) entry which is preliminary data.</text>
</comment>